<dbReference type="AlphaFoldDB" id="A0A9D5AUQ4"/>
<name>A0A9D5AUQ4_PEA</name>
<dbReference type="EMBL" id="JAMSHJ010000004">
    <property type="protein sequence ID" value="KAI5422603.1"/>
    <property type="molecule type" value="Genomic_DNA"/>
</dbReference>
<feature type="domain" description="Transposase (putative) gypsy type" evidence="2">
    <location>
        <begin position="247"/>
        <end position="295"/>
    </location>
</feature>
<comment type="caution">
    <text evidence="3">The sequence shown here is derived from an EMBL/GenBank/DDBJ whole genome shotgun (WGS) entry which is preliminary data.</text>
</comment>
<dbReference type="Gramene" id="Psat04G0587700-T1">
    <property type="protein sequence ID" value="KAI5422603.1"/>
    <property type="gene ID" value="KIW84_045877"/>
</dbReference>
<evidence type="ECO:0000313" key="3">
    <source>
        <dbReference type="EMBL" id="KAI5422603.1"/>
    </source>
</evidence>
<evidence type="ECO:0000259" key="2">
    <source>
        <dbReference type="Pfam" id="PF04195"/>
    </source>
</evidence>
<accession>A0A9D5AUQ4</accession>
<dbReference type="PANTHER" id="PTHR31099:SF49">
    <property type="entry name" value="MYOSIN HEAVY CHAIN-LIKE PROTEIN"/>
    <property type="match status" value="1"/>
</dbReference>
<dbReference type="PANTHER" id="PTHR31099">
    <property type="entry name" value="OS06G0165300 PROTEIN"/>
    <property type="match status" value="1"/>
</dbReference>
<evidence type="ECO:0000256" key="1">
    <source>
        <dbReference type="SAM" id="MobiDB-lite"/>
    </source>
</evidence>
<keyword evidence="4" id="KW-1185">Reference proteome</keyword>
<reference evidence="3 4" key="1">
    <citation type="journal article" date="2022" name="Nat. Genet.">
        <title>Improved pea reference genome and pan-genome highlight genomic features and evolutionary characteristics.</title>
        <authorList>
            <person name="Yang T."/>
            <person name="Liu R."/>
            <person name="Luo Y."/>
            <person name="Hu S."/>
            <person name="Wang D."/>
            <person name="Wang C."/>
            <person name="Pandey M.K."/>
            <person name="Ge S."/>
            <person name="Xu Q."/>
            <person name="Li N."/>
            <person name="Li G."/>
            <person name="Huang Y."/>
            <person name="Saxena R.K."/>
            <person name="Ji Y."/>
            <person name="Li M."/>
            <person name="Yan X."/>
            <person name="He Y."/>
            <person name="Liu Y."/>
            <person name="Wang X."/>
            <person name="Xiang C."/>
            <person name="Varshney R.K."/>
            <person name="Ding H."/>
            <person name="Gao S."/>
            <person name="Zong X."/>
        </authorList>
    </citation>
    <scope>NUCLEOTIDE SEQUENCE [LARGE SCALE GENOMIC DNA]</scope>
    <source>
        <strain evidence="3 4">cv. Zhongwan 6</strain>
    </source>
</reference>
<dbReference type="Pfam" id="PF04195">
    <property type="entry name" value="Transposase_28"/>
    <property type="match status" value="1"/>
</dbReference>
<dbReference type="Proteomes" id="UP001058974">
    <property type="component" value="Chromosome 4"/>
</dbReference>
<gene>
    <name evidence="3" type="ORF">KIW84_045877</name>
</gene>
<organism evidence="3 4">
    <name type="scientific">Pisum sativum</name>
    <name type="common">Garden pea</name>
    <name type="synonym">Lathyrus oleraceus</name>
    <dbReference type="NCBI Taxonomy" id="3888"/>
    <lineage>
        <taxon>Eukaryota</taxon>
        <taxon>Viridiplantae</taxon>
        <taxon>Streptophyta</taxon>
        <taxon>Embryophyta</taxon>
        <taxon>Tracheophyta</taxon>
        <taxon>Spermatophyta</taxon>
        <taxon>Magnoliopsida</taxon>
        <taxon>eudicotyledons</taxon>
        <taxon>Gunneridae</taxon>
        <taxon>Pentapetalae</taxon>
        <taxon>rosids</taxon>
        <taxon>fabids</taxon>
        <taxon>Fabales</taxon>
        <taxon>Fabaceae</taxon>
        <taxon>Papilionoideae</taxon>
        <taxon>50 kb inversion clade</taxon>
        <taxon>NPAAA clade</taxon>
        <taxon>Hologalegina</taxon>
        <taxon>IRL clade</taxon>
        <taxon>Fabeae</taxon>
        <taxon>Lathyrus</taxon>
    </lineage>
</organism>
<feature type="region of interest" description="Disordered" evidence="1">
    <location>
        <begin position="148"/>
        <end position="182"/>
    </location>
</feature>
<sequence>MRRTRSLSDTYLRGRGDILRADGRSPDVSSWSLGYGRLDVGLASIGPCRAKCRGPVQNRSPQVESLSQRDDLCDRLICTFLVVNAGMARGGGVLVSRGDGHVLGSFQLLVFDRRVSRLVASLRFARKDGVGRLGNDDLACYRALTTEEGDSGSSTEDATIARLPVGDGSVRDGTEHASSSGQVDFSWVADEPLEEESDFCDEAITAHAMVETISREDPPNWYCCAPKEEDRICHHFPGKQFTMYEFAFREAGIRLPFNSFQMSIFKWLRLAPSQLHPNALAFMRAFELVCQFLGIGCTRLSSSTFSISRGPVPMVATVGFLSSSPCVCSRRTRTLFAISKAGGTW</sequence>
<dbReference type="InterPro" id="IPR007321">
    <property type="entry name" value="Transposase_28"/>
</dbReference>
<proteinExistence type="predicted"/>
<protein>
    <recommendedName>
        <fullName evidence="2">Transposase (putative) gypsy type domain-containing protein</fullName>
    </recommendedName>
</protein>
<evidence type="ECO:0000313" key="4">
    <source>
        <dbReference type="Proteomes" id="UP001058974"/>
    </source>
</evidence>